<evidence type="ECO:0000313" key="5">
    <source>
        <dbReference type="Proteomes" id="UP001500962"/>
    </source>
</evidence>
<dbReference type="EMBL" id="BAAADN010000019">
    <property type="protein sequence ID" value="GAA0457629.1"/>
    <property type="molecule type" value="Genomic_DNA"/>
</dbReference>
<dbReference type="KEGG" id="hdo:MUK72_12035"/>
<dbReference type="AlphaFoldDB" id="A0AAV3SFJ7"/>
<feature type="transmembrane region" description="Helical" evidence="1">
    <location>
        <begin position="85"/>
        <end position="111"/>
    </location>
</feature>
<evidence type="ECO:0000313" key="3">
    <source>
        <dbReference type="EMBL" id="UOO94693.1"/>
    </source>
</evidence>
<evidence type="ECO:0000256" key="1">
    <source>
        <dbReference type="SAM" id="Phobius"/>
    </source>
</evidence>
<sequence length="169" mass="17218">MSIRSRTSERVQTVRTGVAERIEALAGTIDKKALYAGIAATFLIGLLSLVVPIIPFFGFITGGVVGGFIAAYAAGGLVRGIVHGVVAAVIGGIILAGLGVGQGLLLGFVFIETPTIIGAFTPAISAVFSRQPLFALVATLVVLPMLVGFDGAVGGVVGSALRWVRDRLA</sequence>
<dbReference type="Proteomes" id="UP000830542">
    <property type="component" value="Chromosome"/>
</dbReference>
<proteinExistence type="predicted"/>
<feature type="transmembrane region" description="Helical" evidence="1">
    <location>
        <begin position="33"/>
        <end position="51"/>
    </location>
</feature>
<accession>A0AAV3SFJ7</accession>
<evidence type="ECO:0000313" key="4">
    <source>
        <dbReference type="Proteomes" id="UP000830542"/>
    </source>
</evidence>
<organism evidence="2 5">
    <name type="scientific">Halococcus dombrowskii</name>
    <dbReference type="NCBI Taxonomy" id="179637"/>
    <lineage>
        <taxon>Archaea</taxon>
        <taxon>Methanobacteriati</taxon>
        <taxon>Methanobacteriota</taxon>
        <taxon>Stenosarchaea group</taxon>
        <taxon>Halobacteria</taxon>
        <taxon>Halobacteriales</taxon>
        <taxon>Halococcaceae</taxon>
        <taxon>Halococcus</taxon>
    </lineage>
</organism>
<evidence type="ECO:0008006" key="6">
    <source>
        <dbReference type="Google" id="ProtNLM"/>
    </source>
</evidence>
<name>A0AAV3SFJ7_HALDO</name>
<dbReference type="RefSeq" id="WP_244701084.1">
    <property type="nucleotide sequence ID" value="NZ_BAAADN010000019.1"/>
</dbReference>
<feature type="transmembrane region" description="Helical" evidence="1">
    <location>
        <begin position="131"/>
        <end position="164"/>
    </location>
</feature>
<feature type="transmembrane region" description="Helical" evidence="1">
    <location>
        <begin position="57"/>
        <end position="78"/>
    </location>
</feature>
<gene>
    <name evidence="2" type="ORF">GCM10008985_12250</name>
    <name evidence="3" type="ORF">MUK72_12035</name>
</gene>
<reference evidence="2" key="1">
    <citation type="journal article" date="2014" name="Int. J. Syst. Evol. Microbiol.">
        <title>Complete genome sequence of Corynebacterium casei LMG S-19264T (=DSM 44701T), isolated from a smear-ripened cheese.</title>
        <authorList>
            <consortium name="US DOE Joint Genome Institute (JGI-PGF)"/>
            <person name="Walter F."/>
            <person name="Albersmeier A."/>
            <person name="Kalinowski J."/>
            <person name="Ruckert C."/>
        </authorList>
    </citation>
    <scope>NUCLEOTIDE SEQUENCE</scope>
    <source>
        <strain evidence="2">JCM 12289</strain>
    </source>
</reference>
<keyword evidence="1" id="KW-0472">Membrane</keyword>
<dbReference type="GeneID" id="71762589"/>
<keyword evidence="1" id="KW-0812">Transmembrane</keyword>
<protein>
    <recommendedName>
        <fullName evidence="6">DUF5518 domain-containing protein</fullName>
    </recommendedName>
</protein>
<dbReference type="EMBL" id="CP095005">
    <property type="protein sequence ID" value="UOO94693.1"/>
    <property type="molecule type" value="Genomic_DNA"/>
</dbReference>
<keyword evidence="1" id="KW-1133">Transmembrane helix</keyword>
<reference evidence="3" key="2">
    <citation type="submission" date="2022-04" db="EMBL/GenBank/DDBJ databases">
        <title>Sequencing and genomic assembly of Halococcus dombrowskii.</title>
        <authorList>
            <person name="Lim S.W."/>
            <person name="MacLea K.S."/>
        </authorList>
    </citation>
    <scope>NUCLEOTIDE SEQUENCE</scope>
    <source>
        <strain evidence="3">H4</strain>
    </source>
</reference>
<dbReference type="Proteomes" id="UP001500962">
    <property type="component" value="Unassembled WGS sequence"/>
</dbReference>
<keyword evidence="4" id="KW-1185">Reference proteome</keyword>
<reference evidence="2" key="3">
    <citation type="submission" date="2023-12" db="EMBL/GenBank/DDBJ databases">
        <authorList>
            <person name="Sun Q."/>
            <person name="Inoue M."/>
        </authorList>
    </citation>
    <scope>NUCLEOTIDE SEQUENCE</scope>
    <source>
        <strain evidence="2">JCM 12289</strain>
    </source>
</reference>
<evidence type="ECO:0000313" key="2">
    <source>
        <dbReference type="EMBL" id="GAA0457629.1"/>
    </source>
</evidence>